<dbReference type="InterPro" id="IPR036872">
    <property type="entry name" value="CH_dom_sf"/>
</dbReference>
<dbReference type="GO" id="GO:0005884">
    <property type="term" value="C:actin filament"/>
    <property type="evidence" value="ECO:0007669"/>
    <property type="project" value="TreeGrafter"/>
</dbReference>
<feature type="transmembrane region" description="Helical" evidence="2">
    <location>
        <begin position="703"/>
        <end position="722"/>
    </location>
</feature>
<dbReference type="InterPro" id="IPR001715">
    <property type="entry name" value="CH_dom"/>
</dbReference>
<keyword evidence="2" id="KW-0812">Transmembrane</keyword>
<feature type="compositionally biased region" description="Low complexity" evidence="1">
    <location>
        <begin position="259"/>
        <end position="268"/>
    </location>
</feature>
<dbReference type="EMBL" id="EF678732">
    <property type="protein sequence ID" value="ABR18460.1"/>
    <property type="molecule type" value="mRNA"/>
</dbReference>
<dbReference type="PANTHER" id="PTHR46756">
    <property type="entry name" value="TRANSGELIN"/>
    <property type="match status" value="1"/>
</dbReference>
<organism evidence="5">
    <name type="scientific">Picea sitchensis</name>
    <name type="common">Sitka spruce</name>
    <name type="synonym">Pinus sitchensis</name>
    <dbReference type="NCBI Taxonomy" id="3332"/>
    <lineage>
        <taxon>Eukaryota</taxon>
        <taxon>Viridiplantae</taxon>
        <taxon>Streptophyta</taxon>
        <taxon>Embryophyta</taxon>
        <taxon>Tracheophyta</taxon>
        <taxon>Spermatophyta</taxon>
        <taxon>Pinopsida</taxon>
        <taxon>Pinidae</taxon>
        <taxon>Conifers I</taxon>
        <taxon>Pinales</taxon>
        <taxon>Pinaceae</taxon>
        <taxon>Picea</taxon>
    </lineage>
</organism>
<dbReference type="PROSITE" id="PS51782">
    <property type="entry name" value="LYSM"/>
    <property type="match status" value="1"/>
</dbReference>
<dbReference type="InterPro" id="IPR018392">
    <property type="entry name" value="LysM"/>
</dbReference>
<feature type="compositionally biased region" description="Polar residues" evidence="1">
    <location>
        <begin position="238"/>
        <end position="253"/>
    </location>
</feature>
<dbReference type="CDD" id="cd00014">
    <property type="entry name" value="CH_SF"/>
    <property type="match status" value="1"/>
</dbReference>
<evidence type="ECO:0000259" key="3">
    <source>
        <dbReference type="PROSITE" id="PS50021"/>
    </source>
</evidence>
<dbReference type="Gene3D" id="1.10.418.10">
    <property type="entry name" value="Calponin-like domain"/>
    <property type="match status" value="1"/>
</dbReference>
<evidence type="ECO:0000313" key="5">
    <source>
        <dbReference type="EMBL" id="ABR18460.1"/>
    </source>
</evidence>
<reference evidence="5" key="1">
    <citation type="submission" date="2007-06" db="EMBL/GenBank/DDBJ databases">
        <title>Full length cDNA sequences from Sitka Spruce (Picea sitchensis).</title>
        <authorList>
            <person name="Ralph S.G."/>
            <person name="Chun H.E."/>
            <person name="Liao N."/>
            <person name="Ali J."/>
            <person name="Reid K."/>
            <person name="Kolosova N."/>
            <person name="Cooper N."/>
            <person name="Cullis C."/>
            <person name="Jancsik S."/>
            <person name="Moore R."/>
            <person name="Mayo M."/>
            <person name="Wagner S."/>
            <person name="Holt R.A."/>
            <person name="Jones S.J.M."/>
            <person name="Marra M.A."/>
            <person name="Ritland C.E."/>
            <person name="Ritland K."/>
            <person name="Bohlmann J."/>
        </authorList>
    </citation>
    <scope>NUCLEOTIDE SEQUENCE</scope>
    <source>
        <tissue evidence="5">Bark</tissue>
    </source>
</reference>
<feature type="domain" description="Calponin-homology (CH)" evidence="3">
    <location>
        <begin position="20"/>
        <end position="142"/>
    </location>
</feature>
<feature type="region of interest" description="Disordered" evidence="1">
    <location>
        <begin position="202"/>
        <end position="271"/>
    </location>
</feature>
<evidence type="ECO:0000256" key="2">
    <source>
        <dbReference type="SAM" id="Phobius"/>
    </source>
</evidence>
<dbReference type="PANTHER" id="PTHR46756:SF18">
    <property type="entry name" value="GAS2-LIKE PROTEIN PICKLED EGGS"/>
    <property type="match status" value="1"/>
</dbReference>
<dbReference type="GO" id="GO:0051764">
    <property type="term" value="P:actin crosslink formation"/>
    <property type="evidence" value="ECO:0007669"/>
    <property type="project" value="TreeGrafter"/>
</dbReference>
<dbReference type="PROSITE" id="PS50021">
    <property type="entry name" value="CH"/>
    <property type="match status" value="1"/>
</dbReference>
<dbReference type="CDD" id="cd00118">
    <property type="entry name" value="LysM"/>
    <property type="match status" value="1"/>
</dbReference>
<dbReference type="InterPro" id="IPR036779">
    <property type="entry name" value="LysM_dom_sf"/>
</dbReference>
<dbReference type="SUPFAM" id="SSF47576">
    <property type="entry name" value="Calponin-homology domain, CH-domain"/>
    <property type="match status" value="1"/>
</dbReference>
<evidence type="ECO:0000259" key="4">
    <source>
        <dbReference type="PROSITE" id="PS51782"/>
    </source>
</evidence>
<dbReference type="Pfam" id="PF01476">
    <property type="entry name" value="LysM"/>
    <property type="match status" value="1"/>
</dbReference>
<feature type="domain" description="LysM" evidence="4">
    <location>
        <begin position="730"/>
        <end position="776"/>
    </location>
</feature>
<sequence length="777" mass="85549">MDSCSTGSSTGSNFRELDVEFLQTQAKIWIEQVLEKRFDDEETVVDLLADGEILFKVSKIISELMRRRFGAKIDSPDTFPEATAFAKHGGKYLPYSNVDAFLKVCQKLGLTGIDLFSPPDVVEKKDIRRVCLCIRALSKKARSRHLDVPDFDVVTHGFFMPTDMVDSIRKYLEKTSYTVSGKSEYSPGPGLKGKLGNNNEPFFTGRLELSPEDPDEAESKLKSPDSGSPGSLLEGNAGLTTDIYSTSPRSPNFKSEDWSSQSSTTSASPIRNSLAELNIPLTPKNIDEKSSNEECRIMQTFIADAGNEYTVKPDPSSSNEHFSDSIHEELINTSVVSNSPVNSSAHKGENVDVEHVDKYENIGPLPVTNLTTQINDASALVLADLPLKDKHVNGNFSDSPKLTDTGMEDIVNEFMENSVLCISDRTCEERADPTSVSVCHGFEEAGKNDVVVGCPTTISELDRLDVGSKNPLKLGCVDADCTDTLQVDSVDIDRIIVSDVNDDDYYMNEPKTGSVDIDFVNQPKSDFVDTHSGDMPEADIFHMASANVPKIDSVDINCANVPEEDSVVNAMNRLEPDSVDVDITNVLKPETVDVHGCPNSKKADGIKLGRANSPEADGVEVDTSDVTKGDSMDTDYLYIRQSETPDADHALIADESINRLLQLEADSGHVHNEENQSEIEKIIPRKDESVENMTTFKHNRIRLWMPFLAGGLAALGTMITIMQTSSRKPKDFEVKKGDTLSQISKRVGKSSWKELVQLNPEINNPDLIYPGDRLKLK</sequence>
<dbReference type="GO" id="GO:0008093">
    <property type="term" value="F:cytoskeletal anchor activity"/>
    <property type="evidence" value="ECO:0007669"/>
    <property type="project" value="TreeGrafter"/>
</dbReference>
<evidence type="ECO:0000256" key="1">
    <source>
        <dbReference type="SAM" id="MobiDB-lite"/>
    </source>
</evidence>
<dbReference type="Gene3D" id="3.10.350.10">
    <property type="entry name" value="LysM domain"/>
    <property type="match status" value="1"/>
</dbReference>
<keyword evidence="2" id="KW-1133">Transmembrane helix</keyword>
<name>B8LS30_PICSI</name>
<dbReference type="SMART" id="SM00257">
    <property type="entry name" value="LysM"/>
    <property type="match status" value="1"/>
</dbReference>
<dbReference type="SUPFAM" id="SSF54106">
    <property type="entry name" value="LysM domain"/>
    <property type="match status" value="1"/>
</dbReference>
<accession>B8LS30</accession>
<dbReference type="AlphaFoldDB" id="B8LS30"/>
<proteinExistence type="evidence at transcript level"/>
<protein>
    <recommendedName>
        <fullName evidence="6">LysM domain-containing protein</fullName>
    </recommendedName>
</protein>
<dbReference type="SMART" id="SM00033">
    <property type="entry name" value="CH"/>
    <property type="match status" value="1"/>
</dbReference>
<keyword evidence="2" id="KW-0472">Membrane</keyword>
<evidence type="ECO:0008006" key="6">
    <source>
        <dbReference type="Google" id="ProtNLM"/>
    </source>
</evidence>
<feature type="region of interest" description="Disordered" evidence="1">
    <location>
        <begin position="605"/>
        <end position="627"/>
    </location>
</feature>
<dbReference type="GO" id="GO:0051015">
    <property type="term" value="F:actin filament binding"/>
    <property type="evidence" value="ECO:0007669"/>
    <property type="project" value="TreeGrafter"/>
</dbReference>